<accession>A0A150PPC5</accession>
<name>A0A150PPC5_SORCE</name>
<dbReference type="SUPFAM" id="SSF56801">
    <property type="entry name" value="Acetyl-CoA synthetase-like"/>
    <property type="match status" value="1"/>
</dbReference>
<dbReference type="InterPro" id="IPR042099">
    <property type="entry name" value="ANL_N_sf"/>
</dbReference>
<dbReference type="SMART" id="SM00823">
    <property type="entry name" value="PKS_PP"/>
    <property type="match status" value="1"/>
</dbReference>
<dbReference type="Gene3D" id="3.40.50.1820">
    <property type="entry name" value="alpha/beta hydrolase"/>
    <property type="match status" value="1"/>
</dbReference>
<keyword evidence="1" id="KW-0596">Phosphopantetheine</keyword>
<dbReference type="FunFam" id="1.10.1200.10:FF:000016">
    <property type="entry name" value="Non-ribosomal peptide synthase"/>
    <property type="match status" value="1"/>
</dbReference>
<dbReference type="InterPro" id="IPR036736">
    <property type="entry name" value="ACP-like_sf"/>
</dbReference>
<dbReference type="InterPro" id="IPR009081">
    <property type="entry name" value="PP-bd_ACP"/>
</dbReference>
<dbReference type="Gene3D" id="3.30.300.30">
    <property type="match status" value="1"/>
</dbReference>
<evidence type="ECO:0000256" key="1">
    <source>
        <dbReference type="ARBA" id="ARBA00022450"/>
    </source>
</evidence>
<evidence type="ECO:0000313" key="5">
    <source>
        <dbReference type="EMBL" id="KYF57591.1"/>
    </source>
</evidence>
<dbReference type="Pfam" id="PF00550">
    <property type="entry name" value="PP-binding"/>
    <property type="match status" value="1"/>
</dbReference>
<dbReference type="Proteomes" id="UP000075420">
    <property type="component" value="Unassembled WGS sequence"/>
</dbReference>
<dbReference type="SUPFAM" id="SSF47336">
    <property type="entry name" value="ACP-like"/>
    <property type="match status" value="1"/>
</dbReference>
<dbReference type="InterPro" id="IPR020806">
    <property type="entry name" value="PKS_PP-bd"/>
</dbReference>
<dbReference type="AlphaFoldDB" id="A0A150PPC5"/>
<protein>
    <recommendedName>
        <fullName evidence="4">Carrier domain-containing protein</fullName>
    </recommendedName>
</protein>
<dbReference type="GO" id="GO:0005737">
    <property type="term" value="C:cytoplasm"/>
    <property type="evidence" value="ECO:0007669"/>
    <property type="project" value="TreeGrafter"/>
</dbReference>
<dbReference type="PROSITE" id="PS50075">
    <property type="entry name" value="CARRIER"/>
    <property type="match status" value="1"/>
</dbReference>
<feature type="region of interest" description="Disordered" evidence="3">
    <location>
        <begin position="216"/>
        <end position="260"/>
    </location>
</feature>
<dbReference type="GO" id="GO:0072330">
    <property type="term" value="P:monocarboxylic acid biosynthetic process"/>
    <property type="evidence" value="ECO:0007669"/>
    <property type="project" value="UniProtKB-ARBA"/>
</dbReference>
<keyword evidence="2" id="KW-0597">Phosphoprotein</keyword>
<dbReference type="Pfam" id="PF13193">
    <property type="entry name" value="AMP-binding_C"/>
    <property type="match status" value="1"/>
</dbReference>
<sequence>MPDPFGAAPGGRLYRTGDLARHRPDGAIEFLGRLDHQVKIRGLRIELGEIEARLLQHPGVGEAVVLARDEAHGGKRLVAYVAGRDGAAPEPAALRAWLAEALPDYMVPAPLLVMERLPLSPSGKVDRRALPAPEQIQAPATGTTPPRTDLERAIAAIWRDVLSVPQVGVHDNFFDLGGHSLSLAKVHGRLREEVGRALPMLALFQHPTIASLAGALSGEASQPAPEERERGGERASAAQQRRGELLARRRGGRGDLETKK</sequence>
<dbReference type="InterPro" id="IPR045851">
    <property type="entry name" value="AMP-bd_C_sf"/>
</dbReference>
<evidence type="ECO:0000259" key="4">
    <source>
        <dbReference type="PROSITE" id="PS50075"/>
    </source>
</evidence>
<dbReference type="InterPro" id="IPR029058">
    <property type="entry name" value="AB_hydrolase_fold"/>
</dbReference>
<dbReference type="GO" id="GO:0044550">
    <property type="term" value="P:secondary metabolite biosynthetic process"/>
    <property type="evidence" value="ECO:0007669"/>
    <property type="project" value="TreeGrafter"/>
</dbReference>
<reference evidence="5 6" key="1">
    <citation type="submission" date="2014-02" db="EMBL/GenBank/DDBJ databases">
        <title>The small core and large imbalanced accessory genome model reveals a collaborative survival strategy of Sorangium cellulosum strains in nature.</title>
        <authorList>
            <person name="Han K."/>
            <person name="Peng R."/>
            <person name="Blom J."/>
            <person name="Li Y.-Z."/>
        </authorList>
    </citation>
    <scope>NUCLEOTIDE SEQUENCE [LARGE SCALE GENOMIC DNA]</scope>
    <source>
        <strain evidence="5 6">So0157-25</strain>
    </source>
</reference>
<dbReference type="InterPro" id="IPR025110">
    <property type="entry name" value="AMP-bd_C"/>
</dbReference>
<evidence type="ECO:0000256" key="3">
    <source>
        <dbReference type="SAM" id="MobiDB-lite"/>
    </source>
</evidence>
<evidence type="ECO:0000313" key="6">
    <source>
        <dbReference type="Proteomes" id="UP000075420"/>
    </source>
</evidence>
<gene>
    <name evidence="5" type="ORF">BE08_07065</name>
</gene>
<evidence type="ECO:0000256" key="2">
    <source>
        <dbReference type="ARBA" id="ARBA00022553"/>
    </source>
</evidence>
<dbReference type="PANTHER" id="PTHR45527:SF1">
    <property type="entry name" value="FATTY ACID SYNTHASE"/>
    <property type="match status" value="1"/>
</dbReference>
<dbReference type="Gene3D" id="3.40.50.12780">
    <property type="entry name" value="N-terminal domain of ligase-like"/>
    <property type="match status" value="1"/>
</dbReference>
<comment type="caution">
    <text evidence="5">The sequence shown here is derived from an EMBL/GenBank/DDBJ whole genome shotgun (WGS) entry which is preliminary data.</text>
</comment>
<feature type="domain" description="Carrier" evidence="4">
    <location>
        <begin position="145"/>
        <end position="220"/>
    </location>
</feature>
<dbReference type="GO" id="GO:0031177">
    <property type="term" value="F:phosphopantetheine binding"/>
    <property type="evidence" value="ECO:0007669"/>
    <property type="project" value="InterPro"/>
</dbReference>
<proteinExistence type="predicted"/>
<feature type="compositionally biased region" description="Basic and acidic residues" evidence="3">
    <location>
        <begin position="241"/>
        <end position="260"/>
    </location>
</feature>
<dbReference type="GO" id="GO:0043041">
    <property type="term" value="P:amino acid activation for nonribosomal peptide biosynthetic process"/>
    <property type="evidence" value="ECO:0007669"/>
    <property type="project" value="TreeGrafter"/>
</dbReference>
<dbReference type="FunFam" id="3.30.300.30:FF:000010">
    <property type="entry name" value="Enterobactin synthetase component F"/>
    <property type="match status" value="1"/>
</dbReference>
<organism evidence="5 6">
    <name type="scientific">Sorangium cellulosum</name>
    <name type="common">Polyangium cellulosum</name>
    <dbReference type="NCBI Taxonomy" id="56"/>
    <lineage>
        <taxon>Bacteria</taxon>
        <taxon>Pseudomonadati</taxon>
        <taxon>Myxococcota</taxon>
        <taxon>Polyangia</taxon>
        <taxon>Polyangiales</taxon>
        <taxon>Polyangiaceae</taxon>
        <taxon>Sorangium</taxon>
    </lineage>
</organism>
<dbReference type="EMBL" id="JELY01000913">
    <property type="protein sequence ID" value="KYF57591.1"/>
    <property type="molecule type" value="Genomic_DNA"/>
</dbReference>
<dbReference type="PANTHER" id="PTHR45527">
    <property type="entry name" value="NONRIBOSOMAL PEPTIDE SYNTHETASE"/>
    <property type="match status" value="1"/>
</dbReference>